<dbReference type="PANTHER" id="PTHR22642:SF2">
    <property type="entry name" value="PROTEIN LONG AFTER FAR-RED 3"/>
    <property type="match status" value="1"/>
</dbReference>
<dbReference type="RefSeq" id="WP_309796727.1">
    <property type="nucleotide sequence ID" value="NZ_BAAAHY010000006.1"/>
</dbReference>
<dbReference type="Gene3D" id="2.30.40.10">
    <property type="entry name" value="Urease, subunit C, domain 1"/>
    <property type="match status" value="1"/>
</dbReference>
<dbReference type="Proteomes" id="UP001185069">
    <property type="component" value="Unassembled WGS sequence"/>
</dbReference>
<keyword evidence="3" id="KW-1185">Reference proteome</keyword>
<dbReference type="EMBL" id="JAVDQF010000001">
    <property type="protein sequence ID" value="MDR6268840.1"/>
    <property type="molecule type" value="Genomic_DNA"/>
</dbReference>
<organism evidence="2 3">
    <name type="scientific">Arthrobacter russicus</name>
    <dbReference type="NCBI Taxonomy" id="172040"/>
    <lineage>
        <taxon>Bacteria</taxon>
        <taxon>Bacillati</taxon>
        <taxon>Actinomycetota</taxon>
        <taxon>Actinomycetes</taxon>
        <taxon>Micrococcales</taxon>
        <taxon>Micrococcaceae</taxon>
        <taxon>Arthrobacter</taxon>
    </lineage>
</organism>
<dbReference type="InterPro" id="IPR013108">
    <property type="entry name" value="Amidohydro_3"/>
</dbReference>
<evidence type="ECO:0000313" key="2">
    <source>
        <dbReference type="EMBL" id="MDR6268840.1"/>
    </source>
</evidence>
<feature type="domain" description="Amidohydrolase 3" evidence="1">
    <location>
        <begin position="48"/>
        <end position="541"/>
    </location>
</feature>
<sequence>MTQGNPSMLIENARLLLPGGISRGSILLEAGKIAAIGDAAARAGADSVIDAENCLVSPAFQDAHLHPHGAGLEMLRCDLSGGGGFSDYSRTIGEYLANHPDVDWVLGGGWSMEHFDGGNPTAEALDRLVPDRPAFLLNRDHHGAWANSVALRLAGIDAGTPDPRDGRIERHLDGSPSGTLHEGAMDLFRQLAPAPGQADLDAGFELAQAQMFAWGVTRWQDAIVGDSAVCHDAYDSYLRMADDGRLKATVTGALWWDRERGLDQIEFLSQRRARAQRPTFRAGSVKLMLDGVAENFTASMLEPYLDACGCVSGNSGKVFIPTEELLPAALQLDALGFQMHFHALGDAAVRQGLDVLEQVRACNGPRDSRHHLAHLQVVHPDDIPRFAELGAVANMQPLWASHEEQMDVLTIPFLGERRASWQYPFGGLLRAGARLAGGSDWPVSTGNPLELIHTAVNRSSLDRGPEAQPLLAEQGLSLQDAWLAHTSGTAFVNHDDDRSGSLETGKDADLVVLDRDPFLGPLHRIGEASVRYTIARGEVVFSG</sequence>
<dbReference type="CDD" id="cd01300">
    <property type="entry name" value="YtcJ_like"/>
    <property type="match status" value="1"/>
</dbReference>
<dbReference type="InterPro" id="IPR033932">
    <property type="entry name" value="YtcJ-like"/>
</dbReference>
<dbReference type="PANTHER" id="PTHR22642">
    <property type="entry name" value="IMIDAZOLONEPROPIONASE"/>
    <property type="match status" value="1"/>
</dbReference>
<evidence type="ECO:0000313" key="3">
    <source>
        <dbReference type="Proteomes" id="UP001185069"/>
    </source>
</evidence>
<comment type="caution">
    <text evidence="2">The sequence shown here is derived from an EMBL/GenBank/DDBJ whole genome shotgun (WGS) entry which is preliminary data.</text>
</comment>
<dbReference type="Gene3D" id="3.10.310.70">
    <property type="match status" value="1"/>
</dbReference>
<dbReference type="SUPFAM" id="SSF51556">
    <property type="entry name" value="Metallo-dependent hydrolases"/>
    <property type="match status" value="1"/>
</dbReference>
<protein>
    <submittedName>
        <fullName evidence="2">Amidohydrolase YtcJ</fullName>
    </submittedName>
</protein>
<evidence type="ECO:0000259" key="1">
    <source>
        <dbReference type="Pfam" id="PF07969"/>
    </source>
</evidence>
<dbReference type="Gene3D" id="3.20.20.140">
    <property type="entry name" value="Metal-dependent hydrolases"/>
    <property type="match status" value="1"/>
</dbReference>
<accession>A0ABU1J9L2</accession>
<dbReference type="InterPro" id="IPR032466">
    <property type="entry name" value="Metal_Hydrolase"/>
</dbReference>
<reference evidence="2 3" key="1">
    <citation type="submission" date="2023-07" db="EMBL/GenBank/DDBJ databases">
        <title>Sequencing the genomes of 1000 actinobacteria strains.</title>
        <authorList>
            <person name="Klenk H.-P."/>
        </authorList>
    </citation>
    <scope>NUCLEOTIDE SEQUENCE [LARGE SCALE GENOMIC DNA]</scope>
    <source>
        <strain evidence="2 3">DSM 14555</strain>
    </source>
</reference>
<dbReference type="SUPFAM" id="SSF51338">
    <property type="entry name" value="Composite domain of metallo-dependent hydrolases"/>
    <property type="match status" value="1"/>
</dbReference>
<dbReference type="InterPro" id="IPR011059">
    <property type="entry name" value="Metal-dep_hydrolase_composite"/>
</dbReference>
<dbReference type="Pfam" id="PF07969">
    <property type="entry name" value="Amidohydro_3"/>
    <property type="match status" value="1"/>
</dbReference>
<name>A0ABU1J9L2_9MICC</name>
<proteinExistence type="predicted"/>
<gene>
    <name evidence="2" type="ORF">JOE69_001078</name>
</gene>